<dbReference type="RefSeq" id="WP_207470064.1">
    <property type="nucleotide sequence ID" value="NZ_JAFNAW010000037.1"/>
</dbReference>
<proteinExistence type="predicted"/>
<evidence type="ECO:0000256" key="1">
    <source>
        <dbReference type="SAM" id="MobiDB-lite"/>
    </source>
</evidence>
<reference evidence="4" key="1">
    <citation type="journal article" date="2019" name="Int. J. Syst. Evol. Microbiol.">
        <title>The Global Catalogue of Microorganisms (GCM) 10K type strain sequencing project: providing services to taxonomists for standard genome sequencing and annotation.</title>
        <authorList>
            <consortium name="The Broad Institute Genomics Platform"/>
            <consortium name="The Broad Institute Genome Sequencing Center for Infectious Disease"/>
            <person name="Wu L."/>
            <person name="Ma J."/>
        </authorList>
    </citation>
    <scope>NUCLEOTIDE SEQUENCE [LARGE SCALE GENOMIC DNA]</scope>
    <source>
        <strain evidence="4">KCTC 52239</strain>
    </source>
</reference>
<gene>
    <name evidence="3" type="ORF">ACFOD7_08275</name>
</gene>
<sequence>MSRQFQLTVVIPNLNRAHSLIRAALSVRDDSADIEIVVVDDCSDSDLSAEYDRLRDMDVRVFRQDVRQGGCAARNRGVREGTGTHVSFLDSDDVWMAGRHDRVRRFYAAPGTARTVLVSGALLHVNGEIRKPHQPAWRPGRSLVEYVYRDMGRFQTSMLNLPVEIVRECPWNEDLRVNQDTDLGMRMDRAGIGFHIDPEPGVIKEESIRPGRITTGRETADLSHAWYRRESKDWSPAARSGYHLQDRVWRLADSGRRREAFIALARSLGPPVSPRETARRALSMVAGPRLYARLRGGYRKNVQLPGDVDAVQQAASRTWHDLDARAQAVCAGARDGAGQGPDPQTTIAETR</sequence>
<dbReference type="Proteomes" id="UP001595557">
    <property type="component" value="Unassembled WGS sequence"/>
</dbReference>
<comment type="caution">
    <text evidence="3">The sequence shown here is derived from an EMBL/GenBank/DDBJ whole genome shotgun (WGS) entry which is preliminary data.</text>
</comment>
<accession>A0ABV7IBS0</accession>
<dbReference type="PANTHER" id="PTHR22916">
    <property type="entry name" value="GLYCOSYLTRANSFERASE"/>
    <property type="match status" value="1"/>
</dbReference>
<evidence type="ECO:0000313" key="3">
    <source>
        <dbReference type="EMBL" id="MFC3168042.1"/>
    </source>
</evidence>
<name>A0ABV7IBS0_9RHOB</name>
<dbReference type="EMBL" id="JBHRTE010000037">
    <property type="protein sequence ID" value="MFC3168042.1"/>
    <property type="molecule type" value="Genomic_DNA"/>
</dbReference>
<protein>
    <submittedName>
        <fullName evidence="3">Glycosyltransferase family 2 protein</fullName>
    </submittedName>
</protein>
<feature type="compositionally biased region" description="Polar residues" evidence="1">
    <location>
        <begin position="342"/>
        <end position="351"/>
    </location>
</feature>
<feature type="domain" description="Glycosyltransferase 2-like" evidence="2">
    <location>
        <begin position="8"/>
        <end position="112"/>
    </location>
</feature>
<organism evidence="3 4">
    <name type="scientific">Paracoccus fontiphilus</name>
    <dbReference type="NCBI Taxonomy" id="1815556"/>
    <lineage>
        <taxon>Bacteria</taxon>
        <taxon>Pseudomonadati</taxon>
        <taxon>Pseudomonadota</taxon>
        <taxon>Alphaproteobacteria</taxon>
        <taxon>Rhodobacterales</taxon>
        <taxon>Paracoccaceae</taxon>
        <taxon>Paracoccus</taxon>
    </lineage>
</organism>
<dbReference type="PANTHER" id="PTHR22916:SF3">
    <property type="entry name" value="UDP-GLCNAC:BETAGAL BETA-1,3-N-ACETYLGLUCOSAMINYLTRANSFERASE-LIKE PROTEIN 1"/>
    <property type="match status" value="1"/>
</dbReference>
<evidence type="ECO:0000313" key="4">
    <source>
        <dbReference type="Proteomes" id="UP001595557"/>
    </source>
</evidence>
<dbReference type="SUPFAM" id="SSF53448">
    <property type="entry name" value="Nucleotide-diphospho-sugar transferases"/>
    <property type="match status" value="1"/>
</dbReference>
<dbReference type="InterPro" id="IPR001173">
    <property type="entry name" value="Glyco_trans_2-like"/>
</dbReference>
<dbReference type="InterPro" id="IPR029044">
    <property type="entry name" value="Nucleotide-diphossugar_trans"/>
</dbReference>
<keyword evidence="4" id="KW-1185">Reference proteome</keyword>
<feature type="region of interest" description="Disordered" evidence="1">
    <location>
        <begin position="332"/>
        <end position="351"/>
    </location>
</feature>
<dbReference type="Pfam" id="PF00535">
    <property type="entry name" value="Glycos_transf_2"/>
    <property type="match status" value="1"/>
</dbReference>
<evidence type="ECO:0000259" key="2">
    <source>
        <dbReference type="Pfam" id="PF00535"/>
    </source>
</evidence>
<dbReference type="Gene3D" id="3.90.550.10">
    <property type="entry name" value="Spore Coat Polysaccharide Biosynthesis Protein SpsA, Chain A"/>
    <property type="match status" value="1"/>
</dbReference>
<dbReference type="CDD" id="cd00761">
    <property type="entry name" value="Glyco_tranf_GTA_type"/>
    <property type="match status" value="1"/>
</dbReference>